<dbReference type="EMBL" id="BK032744">
    <property type="protein sequence ID" value="DAF57934.1"/>
    <property type="molecule type" value="Genomic_DNA"/>
</dbReference>
<evidence type="ECO:0000259" key="1">
    <source>
        <dbReference type="SMART" id="SM00507"/>
    </source>
</evidence>
<accession>A0A8S5T3V8</accession>
<dbReference type="GO" id="GO:0004519">
    <property type="term" value="F:endonuclease activity"/>
    <property type="evidence" value="ECO:0007669"/>
    <property type="project" value="UniProtKB-KW"/>
</dbReference>
<feature type="domain" description="HNH nuclease" evidence="1">
    <location>
        <begin position="33"/>
        <end position="94"/>
    </location>
</feature>
<name>A0A8S5T3V8_9CAUD</name>
<organism evidence="2">
    <name type="scientific">Siphoviridae sp. ctfbh2</name>
    <dbReference type="NCBI Taxonomy" id="2827909"/>
    <lineage>
        <taxon>Viruses</taxon>
        <taxon>Duplodnaviria</taxon>
        <taxon>Heunggongvirae</taxon>
        <taxon>Uroviricota</taxon>
        <taxon>Caudoviricetes</taxon>
    </lineage>
</organism>
<keyword evidence="2" id="KW-0378">Hydrolase</keyword>
<dbReference type="SMART" id="SM00507">
    <property type="entry name" value="HNHc"/>
    <property type="match status" value="1"/>
</dbReference>
<dbReference type="InterPro" id="IPR002711">
    <property type="entry name" value="HNH"/>
</dbReference>
<proteinExistence type="predicted"/>
<dbReference type="InterPro" id="IPR003615">
    <property type="entry name" value="HNH_nuc"/>
</dbReference>
<protein>
    <submittedName>
        <fullName evidence="2">HNH endonuclease</fullName>
    </submittedName>
</protein>
<dbReference type="GO" id="GO:0008270">
    <property type="term" value="F:zinc ion binding"/>
    <property type="evidence" value="ECO:0007669"/>
    <property type="project" value="InterPro"/>
</dbReference>
<dbReference type="CDD" id="cd00085">
    <property type="entry name" value="HNHc"/>
    <property type="match status" value="1"/>
</dbReference>
<dbReference type="Pfam" id="PF01844">
    <property type="entry name" value="HNH"/>
    <property type="match status" value="1"/>
</dbReference>
<dbReference type="GO" id="GO:0003676">
    <property type="term" value="F:nucleic acid binding"/>
    <property type="evidence" value="ECO:0007669"/>
    <property type="project" value="InterPro"/>
</dbReference>
<keyword evidence="2" id="KW-0540">Nuclease</keyword>
<reference evidence="2" key="1">
    <citation type="journal article" date="2021" name="Proc. Natl. Acad. Sci. U.S.A.">
        <title>A Catalog of Tens of Thousands of Viruses from Human Metagenomes Reveals Hidden Associations with Chronic Diseases.</title>
        <authorList>
            <person name="Tisza M.J."/>
            <person name="Buck C.B."/>
        </authorList>
    </citation>
    <scope>NUCLEOTIDE SEQUENCE</scope>
    <source>
        <strain evidence="2">Ctfbh2</strain>
    </source>
</reference>
<keyword evidence="2" id="KW-0255">Endonuclease</keyword>
<evidence type="ECO:0000313" key="2">
    <source>
        <dbReference type="EMBL" id="DAF57934.1"/>
    </source>
</evidence>
<sequence>MPTINKGKRRTVQKGNHYNAERRAVYNSERWKRLRAWKFANDPLCEMCLQEGKVVPAEDIHHVVSFMSTDNPEQRMFLAYDYDNLMSLCKVHHQELHNKNS</sequence>